<feature type="compositionally biased region" description="Pro residues" evidence="2">
    <location>
        <begin position="1"/>
        <end position="17"/>
    </location>
</feature>
<gene>
    <name evidence="3" type="ORF">BWQ96_00645</name>
</gene>
<evidence type="ECO:0000313" key="4">
    <source>
        <dbReference type="Proteomes" id="UP000247409"/>
    </source>
</evidence>
<feature type="compositionally biased region" description="Low complexity" evidence="2">
    <location>
        <begin position="18"/>
        <end position="43"/>
    </location>
</feature>
<dbReference type="Proteomes" id="UP000247409">
    <property type="component" value="Unassembled WGS sequence"/>
</dbReference>
<comment type="caution">
    <text evidence="3">The sequence shown here is derived from an EMBL/GenBank/DDBJ whole genome shotgun (WGS) entry which is preliminary data.</text>
</comment>
<keyword evidence="4" id="KW-1185">Reference proteome</keyword>
<organism evidence="3 4">
    <name type="scientific">Gracilariopsis chorda</name>
    <dbReference type="NCBI Taxonomy" id="448386"/>
    <lineage>
        <taxon>Eukaryota</taxon>
        <taxon>Rhodophyta</taxon>
        <taxon>Florideophyceae</taxon>
        <taxon>Rhodymeniophycidae</taxon>
        <taxon>Gracilariales</taxon>
        <taxon>Gracilariaceae</taxon>
        <taxon>Gracilariopsis</taxon>
    </lineage>
</organism>
<keyword evidence="1" id="KW-0175">Coiled coil</keyword>
<evidence type="ECO:0000313" key="3">
    <source>
        <dbReference type="EMBL" id="PXF49575.1"/>
    </source>
</evidence>
<sequence length="331" mass="37551">MPPRQPPPPQKPPPSPPSLRSSSYSSSPSCSPPSSLSPSDSIHSPSLVFPLGLLLDQYAVELDLDEDSPVTQSPPSPTQISSSMRKLAFDAVHMSNETLSRQAELRRWQQWQRASAEESQKLHNLYQEELANSERLSAQLSGSRRDMSTLQARHLACLREVQQLRDCVGTLHTAHKLDASINSLLIDDQECEIEELKRRLGDADRHRQLLRKLLQRAAPKVLLRRELDIKNEERYRSSSNRRMRTREQGSTYTDVDTSSDAKVINGLVRRVSSRNPVKRRQLARLQKSRKHLLDAYQRRNSTTLENVVRRTSQMSIASATAYSDSPVRSTD</sequence>
<feature type="coiled-coil region" evidence="1">
    <location>
        <begin position="186"/>
        <end position="213"/>
    </location>
</feature>
<feature type="region of interest" description="Disordered" evidence="2">
    <location>
        <begin position="237"/>
        <end position="256"/>
    </location>
</feature>
<protein>
    <submittedName>
        <fullName evidence="3">Uncharacterized protein</fullName>
    </submittedName>
</protein>
<proteinExistence type="predicted"/>
<evidence type="ECO:0000256" key="2">
    <source>
        <dbReference type="SAM" id="MobiDB-lite"/>
    </source>
</evidence>
<dbReference type="OrthoDB" id="10486638at2759"/>
<reference evidence="3 4" key="1">
    <citation type="journal article" date="2018" name="Mol. Biol. Evol.">
        <title>Analysis of the draft genome of the red seaweed Gracilariopsis chorda provides insights into genome size evolution in Rhodophyta.</title>
        <authorList>
            <person name="Lee J."/>
            <person name="Yang E.C."/>
            <person name="Graf L."/>
            <person name="Yang J.H."/>
            <person name="Qiu H."/>
            <person name="Zel Zion U."/>
            <person name="Chan C.X."/>
            <person name="Stephens T.G."/>
            <person name="Weber A.P.M."/>
            <person name="Boo G.H."/>
            <person name="Boo S.M."/>
            <person name="Kim K.M."/>
            <person name="Shin Y."/>
            <person name="Jung M."/>
            <person name="Lee S.J."/>
            <person name="Yim H.S."/>
            <person name="Lee J.H."/>
            <person name="Bhattacharya D."/>
            <person name="Yoon H.S."/>
        </authorList>
    </citation>
    <scope>NUCLEOTIDE SEQUENCE [LARGE SCALE GENOMIC DNA]</scope>
    <source>
        <strain evidence="3 4">SKKU-2015</strain>
        <tissue evidence="3">Whole body</tissue>
    </source>
</reference>
<name>A0A2V3J593_9FLOR</name>
<dbReference type="AlphaFoldDB" id="A0A2V3J593"/>
<accession>A0A2V3J593</accession>
<dbReference type="EMBL" id="NBIV01000004">
    <property type="protein sequence ID" value="PXF49575.1"/>
    <property type="molecule type" value="Genomic_DNA"/>
</dbReference>
<feature type="region of interest" description="Disordered" evidence="2">
    <location>
        <begin position="1"/>
        <end position="43"/>
    </location>
</feature>
<evidence type="ECO:0000256" key="1">
    <source>
        <dbReference type="SAM" id="Coils"/>
    </source>
</evidence>